<keyword evidence="8 9" id="KW-0807">Transducer</keyword>
<keyword evidence="4 9" id="KW-0812">Transmembrane</keyword>
<evidence type="ECO:0000256" key="3">
    <source>
        <dbReference type="ARBA" id="ARBA00022606"/>
    </source>
</evidence>
<proteinExistence type="inferred from homology"/>
<evidence type="ECO:0000256" key="4">
    <source>
        <dbReference type="ARBA" id="ARBA00022692"/>
    </source>
</evidence>
<dbReference type="PRINTS" id="PR00245">
    <property type="entry name" value="OLFACTORYR"/>
</dbReference>
<evidence type="ECO:0000256" key="8">
    <source>
        <dbReference type="ARBA" id="ARBA00023224"/>
    </source>
</evidence>
<keyword evidence="2" id="KW-1003">Cell membrane</keyword>
<protein>
    <submittedName>
        <fullName evidence="12">Seven transmembrane helix receptor</fullName>
    </submittedName>
</protein>
<keyword evidence="9 12" id="KW-0675">Receptor</keyword>
<dbReference type="InterPro" id="IPR000276">
    <property type="entry name" value="GPCR_Rhodpsn"/>
</dbReference>
<dbReference type="SMR" id="Q8NGU6"/>
<feature type="domain" description="G-protein coupled receptors family 1 profile" evidence="11">
    <location>
        <begin position="44"/>
        <end position="188"/>
    </location>
</feature>
<feature type="transmembrane region" description="Helical" evidence="10">
    <location>
        <begin position="61"/>
        <end position="82"/>
    </location>
</feature>
<evidence type="ECO:0000256" key="2">
    <source>
        <dbReference type="ARBA" id="ARBA00022475"/>
    </source>
</evidence>
<evidence type="ECO:0000313" key="12">
    <source>
        <dbReference type="EMBL" id="BAC05906.1"/>
    </source>
</evidence>
<dbReference type="PANTHER" id="PTHR26453">
    <property type="entry name" value="OLFACTORY RECEPTOR"/>
    <property type="match status" value="1"/>
</dbReference>
<dbReference type="PRINTS" id="PR00237">
    <property type="entry name" value="GPCRRHODOPSN"/>
</dbReference>
<keyword evidence="9" id="KW-0297">G-protein coupled receptor</keyword>
<dbReference type="GO" id="GO:0004930">
    <property type="term" value="F:G protein-coupled receptor activity"/>
    <property type="evidence" value="ECO:0007669"/>
    <property type="project" value="UniProtKB-KW"/>
</dbReference>
<dbReference type="InterPro" id="IPR017452">
    <property type="entry name" value="GPCR_Rhodpsn_7TM"/>
</dbReference>
<keyword evidence="7 10" id="KW-0472">Membrane</keyword>
<dbReference type="Pfam" id="PF00001">
    <property type="entry name" value="7tm_1"/>
    <property type="match status" value="1"/>
</dbReference>
<dbReference type="Gene3D" id="1.20.1070.10">
    <property type="entry name" value="Rhodopsin 7-helix transmembrane proteins"/>
    <property type="match status" value="1"/>
</dbReference>
<dbReference type="FunFam" id="1.20.1070.10:FF:000410">
    <property type="entry name" value="Olfactory receptor 1348"/>
    <property type="match status" value="1"/>
</dbReference>
<keyword evidence="6 10" id="KW-1133">Transmembrane helix</keyword>
<evidence type="ECO:0000256" key="1">
    <source>
        <dbReference type="ARBA" id="ARBA00004651"/>
    </source>
</evidence>
<evidence type="ECO:0000256" key="5">
    <source>
        <dbReference type="ARBA" id="ARBA00022725"/>
    </source>
</evidence>
<evidence type="ECO:0000256" key="10">
    <source>
        <dbReference type="SAM" id="Phobius"/>
    </source>
</evidence>
<comment type="subcellular location">
    <subcellularLocation>
        <location evidence="1">Cell membrane</location>
        <topology evidence="1">Multi-pass membrane protein</topology>
    </subcellularLocation>
</comment>
<accession>Q8NGU6</accession>
<comment type="similarity">
    <text evidence="9">Belongs to the G-protein coupled receptor 1 family.</text>
</comment>
<feature type="transmembrane region" description="Helical" evidence="10">
    <location>
        <begin position="28"/>
        <end position="54"/>
    </location>
</feature>
<sequence length="188" mass="21406">MNDDGKVNASSEGYFILVGFSNWPYLEVVLFVVILIFCLMTLIGNLFIIILTYLDSHLHTPLYFFLSNLSFLDLCYTTSSIPQLLVSLWGVEKTISYAGCMVQLYFFLTLGTTECVLLVVMSYDRYAAVCRPLHYTVLMHSRFCHLLAVASWVSGFTNPALHSSFTFWVPLCGHRQIDHFFCEVPALL</sequence>
<organism evidence="12">
    <name type="scientific">Homo sapiens</name>
    <name type="common">Human</name>
    <dbReference type="NCBI Taxonomy" id="9606"/>
    <lineage>
        <taxon>Eukaryota</taxon>
        <taxon>Metazoa</taxon>
        <taxon>Chordata</taxon>
        <taxon>Craniata</taxon>
        <taxon>Vertebrata</taxon>
        <taxon>Euteleostomi</taxon>
        <taxon>Mammalia</taxon>
        <taxon>Eutheria</taxon>
        <taxon>Euarchontoglires</taxon>
        <taxon>Primates</taxon>
        <taxon>Haplorrhini</taxon>
        <taxon>Catarrhini</taxon>
        <taxon>Hominidae</taxon>
        <taxon>Homo</taxon>
    </lineage>
</organism>
<keyword evidence="3" id="KW-0716">Sensory transduction</keyword>
<dbReference type="PROSITE" id="PS50262">
    <property type="entry name" value="G_PROTEIN_RECEP_F1_2"/>
    <property type="match status" value="1"/>
</dbReference>
<dbReference type="PROSITE" id="PS00237">
    <property type="entry name" value="G_PROTEIN_RECEP_F1_1"/>
    <property type="match status" value="1"/>
</dbReference>
<dbReference type="GO" id="GO:0004984">
    <property type="term" value="F:olfactory receptor activity"/>
    <property type="evidence" value="ECO:0007669"/>
    <property type="project" value="InterPro"/>
</dbReference>
<evidence type="ECO:0000256" key="7">
    <source>
        <dbReference type="ARBA" id="ARBA00023136"/>
    </source>
</evidence>
<dbReference type="GO" id="GO:0005886">
    <property type="term" value="C:plasma membrane"/>
    <property type="evidence" value="ECO:0007669"/>
    <property type="project" value="UniProtKB-SubCell"/>
</dbReference>
<name>Q8NGU6_HUMAN</name>
<reference evidence="12" key="1">
    <citation type="submission" date="2001-07" db="EMBL/GenBank/DDBJ databases">
        <title>Genome-wide discovery and analysis of human seven transmembrane helix receptor genes.</title>
        <authorList>
            <person name="Suwa M."/>
            <person name="Sato T."/>
            <person name="Okouchi I."/>
            <person name="Arita M."/>
            <person name="Futami K."/>
            <person name="Matsumoto S."/>
            <person name="Tsutsumi S."/>
            <person name="Aburatani H."/>
            <person name="Asai K."/>
            <person name="Akiyama Y."/>
        </authorList>
    </citation>
    <scope>NUCLEOTIDE SEQUENCE</scope>
    <source>
        <strain evidence="12">CBRC7TM_246</strain>
    </source>
</reference>
<evidence type="ECO:0000259" key="11">
    <source>
        <dbReference type="PROSITE" id="PS50262"/>
    </source>
</evidence>
<dbReference type="AlphaFoldDB" id="Q8NGU6"/>
<evidence type="ECO:0000256" key="6">
    <source>
        <dbReference type="ARBA" id="ARBA00022989"/>
    </source>
</evidence>
<keyword evidence="5" id="KW-0552">Olfaction</keyword>
<evidence type="ECO:0000256" key="9">
    <source>
        <dbReference type="RuleBase" id="RU000688"/>
    </source>
</evidence>
<dbReference type="EMBL" id="AB065683">
    <property type="protein sequence ID" value="BAC05906.1"/>
    <property type="molecule type" value="Genomic_DNA"/>
</dbReference>
<dbReference type="SUPFAM" id="SSF81321">
    <property type="entry name" value="Family A G protein-coupled receptor-like"/>
    <property type="match status" value="1"/>
</dbReference>
<feature type="transmembrane region" description="Helical" evidence="10">
    <location>
        <begin position="102"/>
        <end position="123"/>
    </location>
</feature>
<dbReference type="InterPro" id="IPR000725">
    <property type="entry name" value="Olfact_rcpt"/>
</dbReference>